<dbReference type="OrthoDB" id="255821at2"/>
<dbReference type="AlphaFoldDB" id="A0A1I4ZWK0"/>
<dbReference type="EC" id="2.4.1.255" evidence="3"/>
<dbReference type="SMART" id="SM00028">
    <property type="entry name" value="TPR"/>
    <property type="match status" value="5"/>
</dbReference>
<evidence type="ECO:0000256" key="6">
    <source>
        <dbReference type="ARBA" id="ARBA00022737"/>
    </source>
</evidence>
<dbReference type="PANTHER" id="PTHR44998:SF1">
    <property type="entry name" value="UDP-N-ACETYLGLUCOSAMINE--PEPTIDE N-ACETYLGLUCOSAMINYLTRANSFERASE 110 KDA SUBUNIT"/>
    <property type="match status" value="1"/>
</dbReference>
<name>A0A1I4ZWK0_9GAMM</name>
<feature type="domain" description="O-GlcNAc transferase C-terminal" evidence="8">
    <location>
        <begin position="488"/>
        <end position="671"/>
    </location>
</feature>
<keyword evidence="4" id="KW-0328">Glycosyltransferase</keyword>
<dbReference type="Gene3D" id="1.25.40.10">
    <property type="entry name" value="Tetratricopeptide repeat domain"/>
    <property type="match status" value="3"/>
</dbReference>
<proteinExistence type="inferred from homology"/>
<dbReference type="Pfam" id="PF14559">
    <property type="entry name" value="TPR_19"/>
    <property type="match status" value="1"/>
</dbReference>
<dbReference type="STRING" id="578942.SAMN05216289_12958"/>
<evidence type="ECO:0000256" key="4">
    <source>
        <dbReference type="ARBA" id="ARBA00022676"/>
    </source>
</evidence>
<evidence type="ECO:0000256" key="7">
    <source>
        <dbReference type="ARBA" id="ARBA00022803"/>
    </source>
</evidence>
<dbReference type="InterPro" id="IPR029489">
    <property type="entry name" value="OGT/SEC/SPY_C"/>
</dbReference>
<keyword evidence="7" id="KW-0802">TPR repeat</keyword>
<gene>
    <name evidence="9" type="ORF">SAMN05216289_12958</name>
</gene>
<reference evidence="9 10" key="1">
    <citation type="submission" date="2016-10" db="EMBL/GenBank/DDBJ databases">
        <authorList>
            <person name="de Groot N.N."/>
        </authorList>
    </citation>
    <scope>NUCLEOTIDE SEQUENCE [LARGE SCALE GENOMIC DNA]</scope>
    <source>
        <strain evidence="9 10">CGMCC 1.7659</strain>
    </source>
</reference>
<dbReference type="InterPro" id="IPR011990">
    <property type="entry name" value="TPR-like_helical_dom_sf"/>
</dbReference>
<dbReference type="EMBL" id="FOVF01000029">
    <property type="protein sequence ID" value="SFN54473.1"/>
    <property type="molecule type" value="Genomic_DNA"/>
</dbReference>
<dbReference type="SUPFAM" id="SSF48452">
    <property type="entry name" value="TPR-like"/>
    <property type="match status" value="1"/>
</dbReference>
<keyword evidence="10" id="KW-1185">Reference proteome</keyword>
<accession>A0A1I4ZWK0</accession>
<protein>
    <recommendedName>
        <fullName evidence="3">protein O-GlcNAc transferase</fullName>
        <ecNumber evidence="3">2.4.1.255</ecNumber>
    </recommendedName>
</protein>
<evidence type="ECO:0000256" key="5">
    <source>
        <dbReference type="ARBA" id="ARBA00022679"/>
    </source>
</evidence>
<sequence length="693" mass="73982">MPVEQRLDAIAQLIAQGRPDKAAQLASEARANFPLAVEPARLHGVALFSMGRLDEAVVALREASALEPRSVETLCNLGSVLLARNDVHAALTVMQSARLIAPGHAAVLNGLGNALRAAGDARAARDTYEAAARAAPEFLGAWLNLAAAELALGQPAQCERIARMVLKQTPNAQAYLLLAQSLAAQHLLDEAADACREGERVSPGNPDLPYQLGQIADELKQPGLAAEAHARALQIDPNLSGALAQLVFIRRQLCDWRDLDRLSGRLREAVAAGASDVAPFGFLAEPATAAEQRVCAMQFAAAVGRRIDPLAARPQFRHAQRAPDAPLRIGFASNGFGNHPTGLLTVAFFEALSARGVDLQLFATAASDGSPVQQRLQAAAGAWHVLVDLPAAGMAERIAASELDILVDLRVWGGGNISEALALRPAPIQVNWLAYPGTSGADWIDYVIADHQVLPARLCQYFSEQVAWLPRCFQPSDPGRAVGQPPVRTECGLPASGAVYVCFNNSYKLDARSLERMFAILRGVPDAVLWLLAGPERSDANLRAQAAASGVDPDRLVFMAKLPHADYLARYRHADLFLDTATYNAHTTASDAIWAGCPVLTSAGETFASRVASSLNHHLGMTELNVADDAAFVEFALRVGRERSVRDALHARLAVLRGQGSLFDMDGFAADFMALLQAMAHRHRTGQAAAPID</sequence>
<dbReference type="GO" id="GO:0097363">
    <property type="term" value="F:protein O-acetylglucosaminyltransferase activity"/>
    <property type="evidence" value="ECO:0007669"/>
    <property type="project" value="UniProtKB-EC"/>
</dbReference>
<evidence type="ECO:0000256" key="3">
    <source>
        <dbReference type="ARBA" id="ARBA00011970"/>
    </source>
</evidence>
<evidence type="ECO:0000313" key="10">
    <source>
        <dbReference type="Proteomes" id="UP000198575"/>
    </source>
</evidence>
<keyword evidence="6" id="KW-0677">Repeat</keyword>
<feature type="domain" description="O-GlcNAc transferase C-terminal" evidence="8">
    <location>
        <begin position="254"/>
        <end position="474"/>
    </location>
</feature>
<dbReference type="Pfam" id="PF13844">
    <property type="entry name" value="Glyco_transf_41"/>
    <property type="match status" value="2"/>
</dbReference>
<comment type="similarity">
    <text evidence="2">Belongs to the glycosyltransferase 41 family. O-GlcNAc transferase subfamily.</text>
</comment>
<evidence type="ECO:0000256" key="1">
    <source>
        <dbReference type="ARBA" id="ARBA00004922"/>
    </source>
</evidence>
<organism evidence="9 10">
    <name type="scientific">Dokdonella immobilis</name>
    <dbReference type="NCBI Taxonomy" id="578942"/>
    <lineage>
        <taxon>Bacteria</taxon>
        <taxon>Pseudomonadati</taxon>
        <taxon>Pseudomonadota</taxon>
        <taxon>Gammaproteobacteria</taxon>
        <taxon>Lysobacterales</taxon>
        <taxon>Rhodanobacteraceae</taxon>
        <taxon>Dokdonella</taxon>
    </lineage>
</organism>
<keyword evidence="5 9" id="KW-0808">Transferase</keyword>
<evidence type="ECO:0000256" key="2">
    <source>
        <dbReference type="ARBA" id="ARBA00005386"/>
    </source>
</evidence>
<dbReference type="Gene3D" id="3.40.50.11380">
    <property type="match status" value="1"/>
</dbReference>
<dbReference type="Pfam" id="PF13414">
    <property type="entry name" value="TPR_11"/>
    <property type="match status" value="1"/>
</dbReference>
<dbReference type="InterPro" id="IPR019734">
    <property type="entry name" value="TPR_rpt"/>
</dbReference>
<comment type="pathway">
    <text evidence="1">Protein modification; protein glycosylation.</text>
</comment>
<dbReference type="SUPFAM" id="SSF53756">
    <property type="entry name" value="UDP-Glycosyltransferase/glycogen phosphorylase"/>
    <property type="match status" value="1"/>
</dbReference>
<dbReference type="Gene3D" id="3.40.50.2000">
    <property type="entry name" value="Glycogen Phosphorylase B"/>
    <property type="match status" value="1"/>
</dbReference>
<evidence type="ECO:0000259" key="8">
    <source>
        <dbReference type="Pfam" id="PF13844"/>
    </source>
</evidence>
<dbReference type="PANTHER" id="PTHR44998">
    <property type="match status" value="1"/>
</dbReference>
<evidence type="ECO:0000313" key="9">
    <source>
        <dbReference type="EMBL" id="SFN54473.1"/>
    </source>
</evidence>
<dbReference type="Proteomes" id="UP000198575">
    <property type="component" value="Unassembled WGS sequence"/>
</dbReference>